<protein>
    <submittedName>
        <fullName evidence="1">Uncharacterized protein</fullName>
    </submittedName>
</protein>
<comment type="caution">
    <text evidence="1">The sequence shown here is derived from an EMBL/GenBank/DDBJ whole genome shotgun (WGS) entry which is preliminary data.</text>
</comment>
<dbReference type="AlphaFoldDB" id="A0A699ZCA8"/>
<dbReference type="GO" id="GO:0060271">
    <property type="term" value="P:cilium assembly"/>
    <property type="evidence" value="ECO:0007669"/>
    <property type="project" value="TreeGrafter"/>
</dbReference>
<feature type="non-terminal residue" evidence="1">
    <location>
        <position position="191"/>
    </location>
</feature>
<dbReference type="Proteomes" id="UP000485058">
    <property type="component" value="Unassembled WGS sequence"/>
</dbReference>
<reference evidence="1 2" key="1">
    <citation type="submission" date="2020-02" db="EMBL/GenBank/DDBJ databases">
        <title>Draft genome sequence of Haematococcus lacustris strain NIES-144.</title>
        <authorList>
            <person name="Morimoto D."/>
            <person name="Nakagawa S."/>
            <person name="Yoshida T."/>
            <person name="Sawayama S."/>
        </authorList>
    </citation>
    <scope>NUCLEOTIDE SEQUENCE [LARGE SCALE GENOMIC DNA]</scope>
    <source>
        <strain evidence="1 2">NIES-144</strain>
    </source>
</reference>
<proteinExistence type="predicted"/>
<sequence>VIEVLKKRGEKGAMILATSELGDVHAHFGNWGAATAAWSSALDTLVGPYQTPRGVRIIETGYNDVQVLRCWRKVLDGRTPANILESFGVHGCLMAGGCLLGKLARYAHFSNCGQKLEAARMAAVLLSAIFAASACHPQRPHGFATYVPRELWEGVDLFTDPYRCPITDLVLGLEVLVGVLLDADLALQALP</sequence>
<keyword evidence="2" id="KW-1185">Reference proteome</keyword>
<name>A0A699ZCA8_HAELA</name>
<evidence type="ECO:0000313" key="1">
    <source>
        <dbReference type="EMBL" id="GFH16836.1"/>
    </source>
</evidence>
<dbReference type="PANTHER" id="PTHR33487:SF1">
    <property type="entry name" value="CILIA- AND FLAGELLA-ASSOCIATED PROTEIN 54"/>
    <property type="match status" value="1"/>
</dbReference>
<organism evidence="1 2">
    <name type="scientific">Haematococcus lacustris</name>
    <name type="common">Green alga</name>
    <name type="synonym">Haematococcus pluvialis</name>
    <dbReference type="NCBI Taxonomy" id="44745"/>
    <lineage>
        <taxon>Eukaryota</taxon>
        <taxon>Viridiplantae</taxon>
        <taxon>Chlorophyta</taxon>
        <taxon>core chlorophytes</taxon>
        <taxon>Chlorophyceae</taxon>
        <taxon>CS clade</taxon>
        <taxon>Chlamydomonadales</taxon>
        <taxon>Haematococcaceae</taxon>
        <taxon>Haematococcus</taxon>
    </lineage>
</organism>
<evidence type="ECO:0000313" key="2">
    <source>
        <dbReference type="Proteomes" id="UP000485058"/>
    </source>
</evidence>
<accession>A0A699ZCA8</accession>
<gene>
    <name evidence="1" type="ORF">HaLaN_13340</name>
</gene>
<dbReference type="EMBL" id="BLLF01001058">
    <property type="protein sequence ID" value="GFH16836.1"/>
    <property type="molecule type" value="Genomic_DNA"/>
</dbReference>
<dbReference type="PANTHER" id="PTHR33487">
    <property type="entry name" value="CILIA- AND FLAGELLA-ASSOCIATED PROTEIN 54"/>
    <property type="match status" value="1"/>
</dbReference>
<feature type="non-terminal residue" evidence="1">
    <location>
        <position position="1"/>
    </location>
</feature>